<evidence type="ECO:0000256" key="10">
    <source>
        <dbReference type="SAM" id="Phobius"/>
    </source>
</evidence>
<comment type="similarity">
    <text evidence="2">Belongs to the COX16 family.</text>
</comment>
<name>A0ABP1Q2E2_9HEXA</name>
<evidence type="ECO:0000256" key="9">
    <source>
        <dbReference type="SAM" id="MobiDB-lite"/>
    </source>
</evidence>
<keyword evidence="8 10" id="KW-0472">Membrane</keyword>
<dbReference type="Proteomes" id="UP001642540">
    <property type="component" value="Unassembled WGS sequence"/>
</dbReference>
<dbReference type="InterPro" id="IPR020164">
    <property type="entry name" value="Cyt_c_Oxase_assmbl_COX16"/>
</dbReference>
<protein>
    <recommendedName>
        <fullName evidence="3">Cytochrome c oxidase assembly protein COX16 homolog, mitochondrial</fullName>
    </recommendedName>
</protein>
<comment type="subcellular location">
    <subcellularLocation>
        <location evidence="1">Mitochondrion inner membrane</location>
        <topology evidence="1">Single-pass membrane protein</topology>
    </subcellularLocation>
</comment>
<evidence type="ECO:0000256" key="5">
    <source>
        <dbReference type="ARBA" id="ARBA00022792"/>
    </source>
</evidence>
<feature type="region of interest" description="Disordered" evidence="9">
    <location>
        <begin position="80"/>
        <end position="113"/>
    </location>
</feature>
<evidence type="ECO:0000313" key="12">
    <source>
        <dbReference type="Proteomes" id="UP001642540"/>
    </source>
</evidence>
<evidence type="ECO:0000256" key="4">
    <source>
        <dbReference type="ARBA" id="ARBA00022692"/>
    </source>
</evidence>
<accession>A0ABP1Q2E2</accession>
<keyword evidence="5" id="KW-0999">Mitochondrion inner membrane</keyword>
<sequence length="113" mass="13421">MAGEGLRRLFPKNRFLNFALPFFVLIIGGSFGMTYFSKIRYEHRGQKRLTPDEAEEFGVKMKKPEEISLENEFRRMQKMDIDTWENKRGPRPWEPDNPTNQELQQRAQAKLSQ</sequence>
<feature type="transmembrane region" description="Helical" evidence="10">
    <location>
        <begin position="15"/>
        <end position="36"/>
    </location>
</feature>
<evidence type="ECO:0000256" key="2">
    <source>
        <dbReference type="ARBA" id="ARBA00008370"/>
    </source>
</evidence>
<evidence type="ECO:0000256" key="3">
    <source>
        <dbReference type="ARBA" id="ARBA00021814"/>
    </source>
</evidence>
<organism evidence="11 12">
    <name type="scientific">Orchesella dallaii</name>
    <dbReference type="NCBI Taxonomy" id="48710"/>
    <lineage>
        <taxon>Eukaryota</taxon>
        <taxon>Metazoa</taxon>
        <taxon>Ecdysozoa</taxon>
        <taxon>Arthropoda</taxon>
        <taxon>Hexapoda</taxon>
        <taxon>Collembola</taxon>
        <taxon>Entomobryomorpha</taxon>
        <taxon>Entomobryoidea</taxon>
        <taxon>Orchesellidae</taxon>
        <taxon>Orchesellinae</taxon>
        <taxon>Orchesella</taxon>
    </lineage>
</organism>
<feature type="compositionally biased region" description="Basic and acidic residues" evidence="9">
    <location>
        <begin position="80"/>
        <end position="94"/>
    </location>
</feature>
<gene>
    <name evidence="11" type="ORF">ODALV1_LOCUS6493</name>
</gene>
<proteinExistence type="inferred from homology"/>
<dbReference type="PANTHER" id="PTHR17130:SF14">
    <property type="entry name" value="CYTOCHROME C OXIDASE ASSEMBLY PROTEIN COX16 HOMOLOG, MITOCHONDRIAL"/>
    <property type="match status" value="1"/>
</dbReference>
<evidence type="ECO:0000256" key="6">
    <source>
        <dbReference type="ARBA" id="ARBA00022989"/>
    </source>
</evidence>
<dbReference type="PANTHER" id="PTHR17130">
    <property type="entry name" value="MITOCHONDRIAL OUTER MEMBRANE PROTEIN 25"/>
    <property type="match status" value="1"/>
</dbReference>
<keyword evidence="6 10" id="KW-1133">Transmembrane helix</keyword>
<feature type="compositionally biased region" description="Polar residues" evidence="9">
    <location>
        <begin position="97"/>
        <end position="113"/>
    </location>
</feature>
<evidence type="ECO:0000313" key="11">
    <source>
        <dbReference type="EMBL" id="CAL8086624.1"/>
    </source>
</evidence>
<dbReference type="Pfam" id="PF14138">
    <property type="entry name" value="COX16"/>
    <property type="match status" value="1"/>
</dbReference>
<reference evidence="11 12" key="1">
    <citation type="submission" date="2024-08" db="EMBL/GenBank/DDBJ databases">
        <authorList>
            <person name="Cucini C."/>
            <person name="Frati F."/>
        </authorList>
    </citation>
    <scope>NUCLEOTIDE SEQUENCE [LARGE SCALE GENOMIC DNA]</scope>
</reference>
<keyword evidence="7" id="KW-0496">Mitochondrion</keyword>
<evidence type="ECO:0000256" key="1">
    <source>
        <dbReference type="ARBA" id="ARBA00004434"/>
    </source>
</evidence>
<comment type="caution">
    <text evidence="11">The sequence shown here is derived from an EMBL/GenBank/DDBJ whole genome shotgun (WGS) entry which is preliminary data.</text>
</comment>
<keyword evidence="12" id="KW-1185">Reference proteome</keyword>
<dbReference type="EMBL" id="CAXLJM020000020">
    <property type="protein sequence ID" value="CAL8086624.1"/>
    <property type="molecule type" value="Genomic_DNA"/>
</dbReference>
<evidence type="ECO:0000256" key="8">
    <source>
        <dbReference type="ARBA" id="ARBA00023136"/>
    </source>
</evidence>
<keyword evidence="4 10" id="KW-0812">Transmembrane</keyword>
<evidence type="ECO:0000256" key="7">
    <source>
        <dbReference type="ARBA" id="ARBA00023128"/>
    </source>
</evidence>